<evidence type="ECO:0008006" key="8">
    <source>
        <dbReference type="Google" id="ProtNLM"/>
    </source>
</evidence>
<keyword evidence="4 5" id="KW-0472">Membrane</keyword>
<sequence length="244" mass="26626">MLLYIIGASLFGSLCALIGGVLLLFNERFARRISLLLVSFAAGSLMGAVFLDLLPEAFELNPGRLTFLMVLIGILALFVFEKALRWYHCHDERCDIHTLSSTALFGDALHNLIDGVVIALSFGVSVPVGVATTVAIFFHEVPQEIGDFGVLLHAGYSRFRNLLLNTLTALMTPVGALLGYFLFSYINGYLPFIIAFAAGSFIYIAVSDLLPELRHKGKGFDLAHLFGIIFGIVIIILVGIFIPE</sequence>
<evidence type="ECO:0000256" key="3">
    <source>
        <dbReference type="ARBA" id="ARBA00022989"/>
    </source>
</evidence>
<comment type="subcellular location">
    <subcellularLocation>
        <location evidence="1">Membrane</location>
        <topology evidence="1">Multi-pass membrane protein</topology>
    </subcellularLocation>
</comment>
<name>A0A1G1Z2G7_9BACT</name>
<keyword evidence="3 5" id="KW-1133">Transmembrane helix</keyword>
<evidence type="ECO:0000313" key="6">
    <source>
        <dbReference type="EMBL" id="OGY58639.1"/>
    </source>
</evidence>
<feature type="transmembrane region" description="Helical" evidence="5">
    <location>
        <begin position="162"/>
        <end position="183"/>
    </location>
</feature>
<evidence type="ECO:0000313" key="7">
    <source>
        <dbReference type="Proteomes" id="UP000178515"/>
    </source>
</evidence>
<dbReference type="EMBL" id="MHIX01000039">
    <property type="protein sequence ID" value="OGY58639.1"/>
    <property type="molecule type" value="Genomic_DNA"/>
</dbReference>
<evidence type="ECO:0000256" key="1">
    <source>
        <dbReference type="ARBA" id="ARBA00004141"/>
    </source>
</evidence>
<feature type="transmembrane region" description="Helical" evidence="5">
    <location>
        <begin position="63"/>
        <end position="80"/>
    </location>
</feature>
<dbReference type="STRING" id="1797689.A3F24_01725"/>
<feature type="transmembrane region" description="Helical" evidence="5">
    <location>
        <begin position="6"/>
        <end position="26"/>
    </location>
</feature>
<protein>
    <recommendedName>
        <fullName evidence="8">ZIP zinc transporter</fullName>
    </recommendedName>
</protein>
<dbReference type="AlphaFoldDB" id="A0A1G1Z2G7"/>
<gene>
    <name evidence="6" type="ORF">A3F24_01725</name>
</gene>
<organism evidence="6 7">
    <name type="scientific">Candidatus Colwellbacteria bacterium RIFCSPHIGHO2_12_FULL_44_17</name>
    <dbReference type="NCBI Taxonomy" id="1797689"/>
    <lineage>
        <taxon>Bacteria</taxon>
        <taxon>Candidatus Colwelliibacteriota</taxon>
    </lineage>
</organism>
<evidence type="ECO:0000256" key="4">
    <source>
        <dbReference type="ARBA" id="ARBA00023136"/>
    </source>
</evidence>
<dbReference type="Proteomes" id="UP000178515">
    <property type="component" value="Unassembled WGS sequence"/>
</dbReference>
<dbReference type="InterPro" id="IPR003689">
    <property type="entry name" value="ZIP"/>
</dbReference>
<dbReference type="Pfam" id="PF02535">
    <property type="entry name" value="Zip"/>
    <property type="match status" value="2"/>
</dbReference>
<dbReference type="GO" id="GO:0016020">
    <property type="term" value="C:membrane"/>
    <property type="evidence" value="ECO:0007669"/>
    <property type="project" value="UniProtKB-SubCell"/>
</dbReference>
<evidence type="ECO:0000256" key="5">
    <source>
        <dbReference type="SAM" id="Phobius"/>
    </source>
</evidence>
<comment type="caution">
    <text evidence="6">The sequence shown here is derived from an EMBL/GenBank/DDBJ whole genome shotgun (WGS) entry which is preliminary data.</text>
</comment>
<feature type="transmembrane region" description="Helical" evidence="5">
    <location>
        <begin position="189"/>
        <end position="210"/>
    </location>
</feature>
<reference evidence="6 7" key="1">
    <citation type="journal article" date="2016" name="Nat. Commun.">
        <title>Thousands of microbial genomes shed light on interconnected biogeochemical processes in an aquifer system.</title>
        <authorList>
            <person name="Anantharaman K."/>
            <person name="Brown C.T."/>
            <person name="Hug L.A."/>
            <person name="Sharon I."/>
            <person name="Castelle C.J."/>
            <person name="Probst A.J."/>
            <person name="Thomas B.C."/>
            <person name="Singh A."/>
            <person name="Wilkins M.J."/>
            <person name="Karaoz U."/>
            <person name="Brodie E.L."/>
            <person name="Williams K.H."/>
            <person name="Hubbard S.S."/>
            <person name="Banfield J.F."/>
        </authorList>
    </citation>
    <scope>NUCLEOTIDE SEQUENCE [LARGE SCALE GENOMIC DNA]</scope>
</reference>
<dbReference type="PANTHER" id="PTHR16950">
    <property type="entry name" value="ZINC TRANSPORTER SLC39A7 HISTIDINE-RICH MEMBRANE PROTEIN KE4"/>
    <property type="match status" value="1"/>
</dbReference>
<feature type="transmembrane region" description="Helical" evidence="5">
    <location>
        <begin position="222"/>
        <end position="242"/>
    </location>
</feature>
<proteinExistence type="predicted"/>
<dbReference type="GO" id="GO:0046873">
    <property type="term" value="F:metal ion transmembrane transporter activity"/>
    <property type="evidence" value="ECO:0007669"/>
    <property type="project" value="InterPro"/>
</dbReference>
<dbReference type="PANTHER" id="PTHR16950:SF16">
    <property type="entry name" value="ZINC TRANSPORTER ZIP13"/>
    <property type="match status" value="1"/>
</dbReference>
<keyword evidence="2 5" id="KW-0812">Transmembrane</keyword>
<feature type="transmembrane region" description="Helical" evidence="5">
    <location>
        <begin position="33"/>
        <end position="51"/>
    </location>
</feature>
<accession>A0A1G1Z2G7</accession>
<evidence type="ECO:0000256" key="2">
    <source>
        <dbReference type="ARBA" id="ARBA00022692"/>
    </source>
</evidence>